<dbReference type="InterPro" id="IPR051388">
    <property type="entry name" value="Serpin_venom_toxin"/>
</dbReference>
<proteinExistence type="inferred from homology"/>
<dbReference type="VEuPathDB" id="VectorBase:MDOA010861"/>
<dbReference type="PROSITE" id="PS50279">
    <property type="entry name" value="BPTI_KUNITZ_2"/>
    <property type="match status" value="1"/>
</dbReference>
<protein>
    <recommendedName>
        <fullName evidence="4">BPTI/Kunitz inhibitor domain-containing protein</fullName>
    </recommendedName>
</protein>
<feature type="domain" description="BPTI/Kunitz inhibitor" evidence="4">
    <location>
        <begin position="26"/>
        <end position="81"/>
    </location>
</feature>
<keyword evidence="1" id="KW-1015">Disulfide bond</keyword>
<reference evidence="5" key="1">
    <citation type="submission" date="2020-05" db="UniProtKB">
        <authorList>
            <consortium name="EnsemblMetazoa"/>
        </authorList>
    </citation>
    <scope>IDENTIFICATION</scope>
    <source>
        <strain evidence="5">Aabys</strain>
    </source>
</reference>
<evidence type="ECO:0000256" key="2">
    <source>
        <dbReference type="ARBA" id="ARBA00038506"/>
    </source>
</evidence>
<dbReference type="CDD" id="cd22634">
    <property type="entry name" value="Kunitz_SCI-I-like"/>
    <property type="match status" value="1"/>
</dbReference>
<dbReference type="Gene3D" id="4.10.410.10">
    <property type="entry name" value="Pancreatic trypsin inhibitor Kunitz domain"/>
    <property type="match status" value="1"/>
</dbReference>
<dbReference type="PANTHER" id="PTHR46751">
    <property type="entry name" value="EPPIN"/>
    <property type="match status" value="1"/>
</dbReference>
<gene>
    <name evidence="5" type="primary">101893200</name>
</gene>
<dbReference type="InterPro" id="IPR002223">
    <property type="entry name" value="Kunitz_BPTI"/>
</dbReference>
<dbReference type="PANTHER" id="PTHR46751:SF1">
    <property type="entry name" value="WAP FOUR-DISULFIDE CORE DOMAIN PROTEIN 6A"/>
    <property type="match status" value="1"/>
</dbReference>
<dbReference type="InterPro" id="IPR020901">
    <property type="entry name" value="Prtase_inh_Kunz-CS"/>
</dbReference>
<dbReference type="VEuPathDB" id="VectorBase:MDOMA2_008100"/>
<accession>A0A1I8N2I1</accession>
<keyword evidence="3" id="KW-0732">Signal</keyword>
<evidence type="ECO:0000259" key="4">
    <source>
        <dbReference type="PROSITE" id="PS50279"/>
    </source>
</evidence>
<dbReference type="Pfam" id="PF00014">
    <property type="entry name" value="Kunitz_BPTI"/>
    <property type="match status" value="1"/>
</dbReference>
<evidence type="ECO:0000256" key="1">
    <source>
        <dbReference type="ARBA" id="ARBA00023157"/>
    </source>
</evidence>
<organism evidence="5">
    <name type="scientific">Musca domestica</name>
    <name type="common">House fly</name>
    <dbReference type="NCBI Taxonomy" id="7370"/>
    <lineage>
        <taxon>Eukaryota</taxon>
        <taxon>Metazoa</taxon>
        <taxon>Ecdysozoa</taxon>
        <taxon>Arthropoda</taxon>
        <taxon>Hexapoda</taxon>
        <taxon>Insecta</taxon>
        <taxon>Pterygota</taxon>
        <taxon>Neoptera</taxon>
        <taxon>Endopterygota</taxon>
        <taxon>Diptera</taxon>
        <taxon>Brachycera</taxon>
        <taxon>Muscomorpha</taxon>
        <taxon>Muscoidea</taxon>
        <taxon>Muscidae</taxon>
        <taxon>Musca</taxon>
    </lineage>
</organism>
<dbReference type="EnsemblMetazoa" id="MDOA010861-RA">
    <property type="protein sequence ID" value="MDOA010861-PA"/>
    <property type="gene ID" value="MDOA010861"/>
</dbReference>
<dbReference type="PROSITE" id="PS00280">
    <property type="entry name" value="BPTI_KUNITZ_1"/>
    <property type="match status" value="1"/>
</dbReference>
<sequence>MQKLFCLFLAMLVMSTTTFALKDPICGLPHSQDGDNDLQCRGRFPLFSYNSDAKECVSFIYGGCGGNENRFSSKELCEEKCKE</sequence>
<feature type="chain" id="PRO_5044561145" description="BPTI/Kunitz inhibitor domain-containing protein" evidence="3">
    <location>
        <begin position="21"/>
        <end position="83"/>
    </location>
</feature>
<feature type="signal peptide" evidence="3">
    <location>
        <begin position="1"/>
        <end position="20"/>
    </location>
</feature>
<dbReference type="eggNOG" id="KOG4295">
    <property type="taxonomic scope" value="Eukaryota"/>
</dbReference>
<evidence type="ECO:0000256" key="3">
    <source>
        <dbReference type="SAM" id="SignalP"/>
    </source>
</evidence>
<dbReference type="AlphaFoldDB" id="A0A1I8N2I1"/>
<evidence type="ECO:0000313" key="5">
    <source>
        <dbReference type="EnsemblMetazoa" id="MDOA010861-PA"/>
    </source>
</evidence>
<dbReference type="SUPFAM" id="SSF57362">
    <property type="entry name" value="BPTI-like"/>
    <property type="match status" value="1"/>
</dbReference>
<dbReference type="GO" id="GO:0004867">
    <property type="term" value="F:serine-type endopeptidase inhibitor activity"/>
    <property type="evidence" value="ECO:0007669"/>
    <property type="project" value="InterPro"/>
</dbReference>
<comment type="similarity">
    <text evidence="2">Belongs to the venom Kunitz-type family. 03 (sub-Kunitz) subfamily.</text>
</comment>
<dbReference type="InterPro" id="IPR036880">
    <property type="entry name" value="Kunitz_BPTI_sf"/>
</dbReference>
<name>A0A1I8N2I1_MUSDO</name>
<dbReference type="PRINTS" id="PR00759">
    <property type="entry name" value="BASICPTASE"/>
</dbReference>
<dbReference type="SMART" id="SM00131">
    <property type="entry name" value="KU"/>
    <property type="match status" value="1"/>
</dbReference>